<protein>
    <submittedName>
        <fullName evidence="1">Uncharacterized protein</fullName>
    </submittedName>
</protein>
<keyword evidence="2" id="KW-1185">Reference proteome</keyword>
<dbReference type="EMBL" id="KB030474">
    <property type="protein sequence ID" value="ELK16175.1"/>
    <property type="molecule type" value="Genomic_DNA"/>
</dbReference>
<proteinExistence type="predicted"/>
<evidence type="ECO:0000313" key="2">
    <source>
        <dbReference type="Proteomes" id="UP000010552"/>
    </source>
</evidence>
<accession>L5KYA8</accession>
<dbReference type="Proteomes" id="UP000010552">
    <property type="component" value="Unassembled WGS sequence"/>
</dbReference>
<sequence>MGPYLAGGWWCARRRPGDCEEDKHLKRRGERIQKLGKNYQRGQRRHNIIESATPDLSLSIQLLYNPDENLKMEHEVYP</sequence>
<name>L5KYA8_PTEAL</name>
<gene>
    <name evidence="1" type="ORF">PAL_GLEAN10017654</name>
</gene>
<reference evidence="2" key="1">
    <citation type="journal article" date="2013" name="Science">
        <title>Comparative analysis of bat genomes provides insight into the evolution of flight and immunity.</title>
        <authorList>
            <person name="Zhang G."/>
            <person name="Cowled C."/>
            <person name="Shi Z."/>
            <person name="Huang Z."/>
            <person name="Bishop-Lilly K.A."/>
            <person name="Fang X."/>
            <person name="Wynne J.W."/>
            <person name="Xiong Z."/>
            <person name="Baker M.L."/>
            <person name="Zhao W."/>
            <person name="Tachedjian M."/>
            <person name="Zhu Y."/>
            <person name="Zhou P."/>
            <person name="Jiang X."/>
            <person name="Ng J."/>
            <person name="Yang L."/>
            <person name="Wu L."/>
            <person name="Xiao J."/>
            <person name="Feng Y."/>
            <person name="Chen Y."/>
            <person name="Sun X."/>
            <person name="Zhang Y."/>
            <person name="Marsh G.A."/>
            <person name="Crameri G."/>
            <person name="Broder C.C."/>
            <person name="Frey K.G."/>
            <person name="Wang L.F."/>
            <person name="Wang J."/>
        </authorList>
    </citation>
    <scope>NUCLEOTIDE SEQUENCE [LARGE SCALE GENOMIC DNA]</scope>
</reference>
<dbReference type="AlphaFoldDB" id="L5KYA8"/>
<evidence type="ECO:0000313" key="1">
    <source>
        <dbReference type="EMBL" id="ELK16175.1"/>
    </source>
</evidence>
<dbReference type="InParanoid" id="L5KYA8"/>
<organism evidence="1 2">
    <name type="scientific">Pteropus alecto</name>
    <name type="common">Black flying fox</name>
    <dbReference type="NCBI Taxonomy" id="9402"/>
    <lineage>
        <taxon>Eukaryota</taxon>
        <taxon>Metazoa</taxon>
        <taxon>Chordata</taxon>
        <taxon>Craniata</taxon>
        <taxon>Vertebrata</taxon>
        <taxon>Euteleostomi</taxon>
        <taxon>Mammalia</taxon>
        <taxon>Eutheria</taxon>
        <taxon>Laurasiatheria</taxon>
        <taxon>Chiroptera</taxon>
        <taxon>Yinpterochiroptera</taxon>
        <taxon>Pteropodoidea</taxon>
        <taxon>Pteropodidae</taxon>
        <taxon>Pteropodinae</taxon>
        <taxon>Pteropus</taxon>
    </lineage>
</organism>